<sequence length="140" mass="16288">KEIDYYDMDLRMKHKDCSLILVQDRGKITSWNSNVKPLLMSGTRSNINHRKQVENELMKSEEKYRLIFEYSPLGVYHFDSRGVITDCNDNFVKIIGSSREALIGLNTLKLSDEKLVEEIKRALHGYETTYEGNYKSFTGN</sequence>
<accession>A0AAW9ILL7</accession>
<dbReference type="Pfam" id="PF00989">
    <property type="entry name" value="PAS"/>
    <property type="match status" value="1"/>
</dbReference>
<name>A0AAW9ILL7_CLOPF</name>
<protein>
    <submittedName>
        <fullName evidence="2">PAS domain S-box protein</fullName>
    </submittedName>
</protein>
<dbReference type="NCBIfam" id="TIGR00229">
    <property type="entry name" value="sensory_box"/>
    <property type="match status" value="1"/>
</dbReference>
<dbReference type="InterPro" id="IPR035965">
    <property type="entry name" value="PAS-like_dom_sf"/>
</dbReference>
<evidence type="ECO:0000259" key="1">
    <source>
        <dbReference type="PROSITE" id="PS50112"/>
    </source>
</evidence>
<dbReference type="Proteomes" id="UP001292368">
    <property type="component" value="Unassembled WGS sequence"/>
</dbReference>
<dbReference type="AlphaFoldDB" id="A0AAW9ILL7"/>
<evidence type="ECO:0000313" key="2">
    <source>
        <dbReference type="EMBL" id="MDZ5010648.1"/>
    </source>
</evidence>
<dbReference type="InterPro" id="IPR013767">
    <property type="entry name" value="PAS_fold"/>
</dbReference>
<proteinExistence type="predicted"/>
<feature type="non-terminal residue" evidence="2">
    <location>
        <position position="1"/>
    </location>
</feature>
<feature type="domain" description="PAS" evidence="1">
    <location>
        <begin position="60"/>
        <end position="133"/>
    </location>
</feature>
<dbReference type="SUPFAM" id="SSF55785">
    <property type="entry name" value="PYP-like sensor domain (PAS domain)"/>
    <property type="match status" value="1"/>
</dbReference>
<dbReference type="EMBL" id="WNVM01000613">
    <property type="protein sequence ID" value="MDZ5010648.1"/>
    <property type="molecule type" value="Genomic_DNA"/>
</dbReference>
<comment type="caution">
    <text evidence="2">The sequence shown here is derived from an EMBL/GenBank/DDBJ whole genome shotgun (WGS) entry which is preliminary data.</text>
</comment>
<dbReference type="InterPro" id="IPR000014">
    <property type="entry name" value="PAS"/>
</dbReference>
<reference evidence="2" key="1">
    <citation type="submission" date="2019-11" db="EMBL/GenBank/DDBJ databases">
        <title>Characterization of Clostridium perfringens isolates from swine manure treated agricultural soils.</title>
        <authorList>
            <person name="Wushke S.T."/>
        </authorList>
    </citation>
    <scope>NUCLEOTIDE SEQUENCE</scope>
    <source>
        <strain evidence="2">V2</strain>
    </source>
</reference>
<gene>
    <name evidence="2" type="ORF">GNF77_17455</name>
</gene>
<dbReference type="SMART" id="SM00091">
    <property type="entry name" value="PAS"/>
    <property type="match status" value="1"/>
</dbReference>
<feature type="non-terminal residue" evidence="2">
    <location>
        <position position="140"/>
    </location>
</feature>
<organism evidence="2 3">
    <name type="scientific">Clostridium perfringens</name>
    <dbReference type="NCBI Taxonomy" id="1502"/>
    <lineage>
        <taxon>Bacteria</taxon>
        <taxon>Bacillati</taxon>
        <taxon>Bacillota</taxon>
        <taxon>Clostridia</taxon>
        <taxon>Eubacteriales</taxon>
        <taxon>Clostridiaceae</taxon>
        <taxon>Clostridium</taxon>
    </lineage>
</organism>
<evidence type="ECO:0000313" key="3">
    <source>
        <dbReference type="Proteomes" id="UP001292368"/>
    </source>
</evidence>
<dbReference type="PROSITE" id="PS50112">
    <property type="entry name" value="PAS"/>
    <property type="match status" value="1"/>
</dbReference>
<dbReference type="CDD" id="cd00130">
    <property type="entry name" value="PAS"/>
    <property type="match status" value="1"/>
</dbReference>
<dbReference type="Gene3D" id="3.30.450.20">
    <property type="entry name" value="PAS domain"/>
    <property type="match status" value="1"/>
</dbReference>